<feature type="domain" description="Calcineurin-like phosphoesterase" evidence="3">
    <location>
        <begin position="2"/>
        <end position="150"/>
    </location>
</feature>
<gene>
    <name evidence="4" type="ORF">FCN74_04055</name>
</gene>
<keyword evidence="5" id="KW-1185">Reference proteome</keyword>
<dbReference type="EMBL" id="SWMU01000001">
    <property type="protein sequence ID" value="TKS57600.1"/>
    <property type="molecule type" value="Genomic_DNA"/>
</dbReference>
<name>A0A4U5TTA9_9FLAO</name>
<dbReference type="SUPFAM" id="SSF56300">
    <property type="entry name" value="Metallo-dependent phosphatases"/>
    <property type="match status" value="1"/>
</dbReference>
<evidence type="ECO:0000256" key="1">
    <source>
        <dbReference type="ARBA" id="ARBA00008950"/>
    </source>
</evidence>
<dbReference type="OrthoDB" id="9785951at2"/>
<accession>A0A4U5TTA9</accession>
<dbReference type="Gene3D" id="3.60.21.10">
    <property type="match status" value="1"/>
</dbReference>
<dbReference type="NCBIfam" id="TIGR00040">
    <property type="entry name" value="yfcE"/>
    <property type="match status" value="1"/>
</dbReference>
<comment type="cofactor">
    <cofactor evidence="2">
        <name>a divalent metal cation</name>
        <dbReference type="ChEBI" id="CHEBI:60240"/>
    </cofactor>
</comment>
<evidence type="ECO:0000313" key="5">
    <source>
        <dbReference type="Proteomes" id="UP000306552"/>
    </source>
</evidence>
<proteinExistence type="inferred from homology"/>
<evidence type="ECO:0000256" key="2">
    <source>
        <dbReference type="RuleBase" id="RU362039"/>
    </source>
</evidence>
<dbReference type="Proteomes" id="UP000306552">
    <property type="component" value="Unassembled WGS sequence"/>
</dbReference>
<dbReference type="InterPro" id="IPR029052">
    <property type="entry name" value="Metallo-depent_PP-like"/>
</dbReference>
<protein>
    <recommendedName>
        <fullName evidence="2">Phosphoesterase</fullName>
        <ecNumber evidence="2">3.1.4.-</ecNumber>
    </recommendedName>
</protein>
<dbReference type="GO" id="GO:0016787">
    <property type="term" value="F:hydrolase activity"/>
    <property type="evidence" value="ECO:0007669"/>
    <property type="project" value="UniProtKB-UniRule"/>
</dbReference>
<dbReference type="GO" id="GO:0046872">
    <property type="term" value="F:metal ion binding"/>
    <property type="evidence" value="ECO:0007669"/>
    <property type="project" value="UniProtKB-KW"/>
</dbReference>
<dbReference type="RefSeq" id="WP_138931300.1">
    <property type="nucleotide sequence ID" value="NZ_SWMU01000001.1"/>
</dbReference>
<reference evidence="4 5" key="1">
    <citation type="submission" date="2019-04" db="EMBL/GenBank/DDBJ databases">
        <title>Psychroflexus halotolerans sp. nov., isolated from a marine solar saltern.</title>
        <authorList>
            <person name="Feng X."/>
        </authorList>
    </citation>
    <scope>NUCLEOTIDE SEQUENCE [LARGE SCALE GENOMIC DNA]</scope>
    <source>
        <strain evidence="4 5">WDS2C27</strain>
    </source>
</reference>
<dbReference type="AlphaFoldDB" id="A0A4U5TTA9"/>
<comment type="similarity">
    <text evidence="1 2">Belongs to the metallophosphoesterase superfamily. YfcE family.</text>
</comment>
<keyword evidence="2" id="KW-0479">Metal-binding</keyword>
<dbReference type="Pfam" id="PF12850">
    <property type="entry name" value="Metallophos_2"/>
    <property type="match status" value="1"/>
</dbReference>
<sequence>MMRILLLSDTHSYIDDKILDYAKHADEVWHAGDIGDLKVTDAIAQHTKLRAVYGNIDSHDIRSCFLLHQHFNIDKLKVWITHIGGYPNRYNPNIKKELEQDPPDLFICGHSHILKVVPDKKLNLLHMNPGAIGKHGFHLKRTMLRFEINTSKIENLEVIDFGKRGVKTK</sequence>
<dbReference type="EC" id="3.1.4.-" evidence="2"/>
<evidence type="ECO:0000313" key="4">
    <source>
        <dbReference type="EMBL" id="TKS57600.1"/>
    </source>
</evidence>
<organism evidence="4 5">
    <name type="scientific">Mesohalobacter halotolerans</name>
    <dbReference type="NCBI Taxonomy" id="1883405"/>
    <lineage>
        <taxon>Bacteria</taxon>
        <taxon>Pseudomonadati</taxon>
        <taxon>Bacteroidota</taxon>
        <taxon>Flavobacteriia</taxon>
        <taxon>Flavobacteriales</taxon>
        <taxon>Flavobacteriaceae</taxon>
        <taxon>Mesohalobacter</taxon>
    </lineage>
</organism>
<evidence type="ECO:0000259" key="3">
    <source>
        <dbReference type="Pfam" id="PF12850"/>
    </source>
</evidence>
<comment type="caution">
    <text evidence="4">The sequence shown here is derived from an EMBL/GenBank/DDBJ whole genome shotgun (WGS) entry which is preliminary data.</text>
</comment>
<dbReference type="InterPro" id="IPR000979">
    <property type="entry name" value="Phosphodiesterase_MJ0936/Vps29"/>
</dbReference>
<dbReference type="InterPro" id="IPR024654">
    <property type="entry name" value="Calcineurin-like_PHP_lpxH"/>
</dbReference>